<name>E7FWI5_ERYRH</name>
<dbReference type="InterPro" id="IPR023186">
    <property type="entry name" value="IUNH"/>
</dbReference>
<accession>E7FWI5</accession>
<dbReference type="RefSeq" id="WP_003774243.1">
    <property type="nucleotide sequence ID" value="NZ_ACLK02000002.1"/>
</dbReference>
<keyword evidence="2 4" id="KW-0326">Glycosidase</keyword>
<evidence type="ECO:0000313" key="5">
    <source>
        <dbReference type="Proteomes" id="UP000003028"/>
    </source>
</evidence>
<organism evidence="4 5">
    <name type="scientific">Erysipelothrix rhusiopathiae ATCC 19414</name>
    <dbReference type="NCBI Taxonomy" id="525280"/>
    <lineage>
        <taxon>Bacteria</taxon>
        <taxon>Bacillati</taxon>
        <taxon>Bacillota</taxon>
        <taxon>Erysipelotrichia</taxon>
        <taxon>Erysipelotrichales</taxon>
        <taxon>Erysipelotrichaceae</taxon>
        <taxon>Erysipelothrix</taxon>
    </lineage>
</organism>
<dbReference type="CDD" id="cd02650">
    <property type="entry name" value="nuc_hydro_CaPnhB"/>
    <property type="match status" value="1"/>
</dbReference>
<dbReference type="GO" id="GO:0006152">
    <property type="term" value="P:purine nucleoside catabolic process"/>
    <property type="evidence" value="ECO:0007669"/>
    <property type="project" value="TreeGrafter"/>
</dbReference>
<dbReference type="STRING" id="1648.A2I91_00545"/>
<keyword evidence="5" id="KW-1185">Reference proteome</keyword>
<comment type="caution">
    <text evidence="4">The sequence shown here is derived from an EMBL/GenBank/DDBJ whole genome shotgun (WGS) entry which is preliminary data.</text>
</comment>
<dbReference type="AlphaFoldDB" id="E7FWI5"/>
<dbReference type="GO" id="GO:0005829">
    <property type="term" value="C:cytosol"/>
    <property type="evidence" value="ECO:0007669"/>
    <property type="project" value="TreeGrafter"/>
</dbReference>
<dbReference type="InterPro" id="IPR036452">
    <property type="entry name" value="Ribo_hydro-like"/>
</dbReference>
<dbReference type="OrthoDB" id="9797882at2"/>
<dbReference type="InterPro" id="IPR001910">
    <property type="entry name" value="Inosine/uridine_hydrolase_dom"/>
</dbReference>
<evidence type="ECO:0000256" key="2">
    <source>
        <dbReference type="ARBA" id="ARBA00023295"/>
    </source>
</evidence>
<proteinExistence type="predicted"/>
<dbReference type="Proteomes" id="UP000003028">
    <property type="component" value="Unassembled WGS sequence"/>
</dbReference>
<gene>
    <name evidence="4" type="primary">urh</name>
    <name evidence="4" type="ORF">HMPREF0357_10703</name>
</gene>
<evidence type="ECO:0000259" key="3">
    <source>
        <dbReference type="Pfam" id="PF01156"/>
    </source>
</evidence>
<dbReference type="GO" id="GO:0008477">
    <property type="term" value="F:purine nucleosidase activity"/>
    <property type="evidence" value="ECO:0007669"/>
    <property type="project" value="TreeGrafter"/>
</dbReference>
<dbReference type="PANTHER" id="PTHR12304:SF4">
    <property type="entry name" value="URIDINE NUCLEOSIDASE"/>
    <property type="match status" value="1"/>
</dbReference>
<reference evidence="4" key="1">
    <citation type="submission" date="2011-01" db="EMBL/GenBank/DDBJ databases">
        <authorList>
            <person name="Muzny D."/>
            <person name="Qin X."/>
            <person name="Buhay C."/>
            <person name="Dugan-Rocha S."/>
            <person name="Ding Y."/>
            <person name="Chen G."/>
            <person name="Hawes A."/>
            <person name="Holder M."/>
            <person name="Jhangiani S."/>
            <person name="Johnson A."/>
            <person name="Khan Z."/>
            <person name="Li Z."/>
            <person name="Liu W."/>
            <person name="Liu X."/>
            <person name="Perez L."/>
            <person name="Shen H."/>
            <person name="Wang Q."/>
            <person name="Watt J."/>
            <person name="Xi L."/>
            <person name="Xin Y."/>
            <person name="Zhou J."/>
            <person name="Deng J."/>
            <person name="Jiang H."/>
            <person name="Liu Y."/>
            <person name="Qu J."/>
            <person name="Song X.-Z."/>
            <person name="Zhang L."/>
            <person name="Villasana D."/>
            <person name="Johnson A."/>
            <person name="Liu J."/>
            <person name="Liyanage D."/>
            <person name="Lorensuhewa L."/>
            <person name="Robinson T."/>
            <person name="Song A."/>
            <person name="Song B.-B."/>
            <person name="Dinh H."/>
            <person name="Thornton R."/>
            <person name="Coyle M."/>
            <person name="Francisco L."/>
            <person name="Jackson L."/>
            <person name="Javaid M."/>
            <person name="Korchina V."/>
            <person name="Kovar C."/>
            <person name="Mata R."/>
            <person name="Mathew T."/>
            <person name="Ngo R."/>
            <person name="Nguyen L."/>
            <person name="Nguyen N."/>
            <person name="Okwuonu G."/>
            <person name="Ongeri F."/>
            <person name="Pham C."/>
            <person name="Simmons D."/>
            <person name="Wilczek-Boney K."/>
            <person name="Hale W."/>
            <person name="Jakkamsetti A."/>
            <person name="Pham P."/>
            <person name="Ruth R."/>
            <person name="San Lucas F."/>
            <person name="Warren J."/>
            <person name="Zhang J."/>
            <person name="Zhao Z."/>
            <person name="Zhou C."/>
            <person name="Zhu D."/>
            <person name="Lee S."/>
            <person name="Bess C."/>
            <person name="Blankenburg K."/>
            <person name="Forbes L."/>
            <person name="Fu Q."/>
            <person name="Gubbala S."/>
            <person name="Hirani K."/>
            <person name="Jayaseelan J.C."/>
            <person name="Lara F."/>
            <person name="Munidasa M."/>
            <person name="Palculict T."/>
            <person name="Patil S."/>
            <person name="Pu L.-L."/>
            <person name="Saada N."/>
            <person name="Tang L."/>
            <person name="Weissenberger G."/>
            <person name="Zhu Y."/>
            <person name="Hemphill L."/>
            <person name="Shang Y."/>
            <person name="Youmans B."/>
            <person name="Ayvaz T."/>
            <person name="Ross M."/>
            <person name="Santibanez J."/>
            <person name="Aqrawi P."/>
            <person name="Gross S."/>
            <person name="Joshi V."/>
            <person name="Fowler G."/>
            <person name="Nazareth L."/>
            <person name="Reid J."/>
            <person name="Worley K."/>
            <person name="Petrosino J."/>
            <person name="Highlander S."/>
            <person name="Gibbs R."/>
        </authorList>
    </citation>
    <scope>NUCLEOTIDE SEQUENCE [LARGE SCALE GENOMIC DNA]</scope>
    <source>
        <strain evidence="4">ATCC 19414</strain>
    </source>
</reference>
<dbReference type="Gene3D" id="3.90.245.10">
    <property type="entry name" value="Ribonucleoside hydrolase-like"/>
    <property type="match status" value="1"/>
</dbReference>
<evidence type="ECO:0000313" key="4">
    <source>
        <dbReference type="EMBL" id="EFY08596.1"/>
    </source>
</evidence>
<feature type="domain" description="Inosine/uridine-preferring nucleoside hydrolase" evidence="3">
    <location>
        <begin position="4"/>
        <end position="300"/>
    </location>
</feature>
<keyword evidence="1 4" id="KW-0378">Hydrolase</keyword>
<protein>
    <submittedName>
        <fullName evidence="4">Inosine-uridine preferring nucleoside hydrolase</fullName>
        <ecNumber evidence="4">3.2.-.-</ecNumber>
    </submittedName>
</protein>
<dbReference type="EMBL" id="ACLK02000002">
    <property type="protein sequence ID" value="EFY08596.1"/>
    <property type="molecule type" value="Genomic_DNA"/>
</dbReference>
<dbReference type="PANTHER" id="PTHR12304">
    <property type="entry name" value="INOSINE-URIDINE PREFERRING NUCLEOSIDE HYDROLASE"/>
    <property type="match status" value="1"/>
</dbReference>
<evidence type="ECO:0000256" key="1">
    <source>
        <dbReference type="ARBA" id="ARBA00022801"/>
    </source>
</evidence>
<sequence length="314" mass="34119">MKYILDVDTGIDDTFSIVYMCAQKELSLIGITTVYGNIDVEGATQNTLDLLHYFNQNHIPVYQGCTHARRDNTYEHLAGGIRFHGKNGIGNAVLTQSPNMKVTKHAVDFLIESAEKYGKELVIIASGPLTNLAKAIERNPNAMAGIGNLVLMGGAFSVPGNVSKFAEANIAQDDLSSKIVLGSSTPITMIGLDVTTRAIITKEDVAHWKSSAPELYQIVLYYLDAYKDAYPLWDGCALHDPLAVFAALNPNLITGPHVNLDVLTDQEQKGRTILNVDAYREGKSPNVKVALDADIEGFKKSLLGDIDALIARIS</sequence>
<dbReference type="Pfam" id="PF01156">
    <property type="entry name" value="IU_nuc_hydro"/>
    <property type="match status" value="1"/>
</dbReference>
<dbReference type="EC" id="3.2.-.-" evidence="4"/>
<dbReference type="SUPFAM" id="SSF53590">
    <property type="entry name" value="Nucleoside hydrolase"/>
    <property type="match status" value="1"/>
</dbReference>